<dbReference type="OrthoDB" id="1932497at2759"/>
<evidence type="ECO:0008006" key="5">
    <source>
        <dbReference type="Google" id="ProtNLM"/>
    </source>
</evidence>
<protein>
    <recommendedName>
        <fullName evidence="5">ZCF37</fullName>
    </recommendedName>
</protein>
<keyword evidence="4" id="KW-1185">Reference proteome</keyword>
<dbReference type="Proteomes" id="UP000235145">
    <property type="component" value="Unassembled WGS sequence"/>
</dbReference>
<dbReference type="Gramene" id="rna-gnl|WGS:NBSK|LSAT_6X110941_mrna">
    <property type="protein sequence ID" value="cds-PLY88084.1"/>
    <property type="gene ID" value="gene-LSAT_6X110941"/>
</dbReference>
<keyword evidence="2" id="KW-0812">Transmembrane</keyword>
<dbReference type="InterPro" id="IPR045880">
    <property type="entry name" value="ZCF37"/>
</dbReference>
<feature type="transmembrane region" description="Helical" evidence="2">
    <location>
        <begin position="170"/>
        <end position="188"/>
    </location>
</feature>
<accession>A0A9R1VA98</accession>
<keyword evidence="2" id="KW-0472">Membrane</keyword>
<dbReference type="AlphaFoldDB" id="A0A9R1VA98"/>
<feature type="region of interest" description="Disordered" evidence="1">
    <location>
        <begin position="100"/>
        <end position="138"/>
    </location>
</feature>
<dbReference type="PANTHER" id="PTHR35275">
    <property type="entry name" value="ZCF37"/>
    <property type="match status" value="1"/>
</dbReference>
<feature type="compositionally biased region" description="Basic and acidic residues" evidence="1">
    <location>
        <begin position="100"/>
        <end position="110"/>
    </location>
</feature>
<evidence type="ECO:0000313" key="3">
    <source>
        <dbReference type="EMBL" id="KAJ0201183.1"/>
    </source>
</evidence>
<organism evidence="3 4">
    <name type="scientific">Lactuca sativa</name>
    <name type="common">Garden lettuce</name>
    <dbReference type="NCBI Taxonomy" id="4236"/>
    <lineage>
        <taxon>Eukaryota</taxon>
        <taxon>Viridiplantae</taxon>
        <taxon>Streptophyta</taxon>
        <taxon>Embryophyta</taxon>
        <taxon>Tracheophyta</taxon>
        <taxon>Spermatophyta</taxon>
        <taxon>Magnoliopsida</taxon>
        <taxon>eudicotyledons</taxon>
        <taxon>Gunneridae</taxon>
        <taxon>Pentapetalae</taxon>
        <taxon>asterids</taxon>
        <taxon>campanulids</taxon>
        <taxon>Asterales</taxon>
        <taxon>Asteraceae</taxon>
        <taxon>Cichorioideae</taxon>
        <taxon>Cichorieae</taxon>
        <taxon>Lactucinae</taxon>
        <taxon>Lactuca</taxon>
    </lineage>
</organism>
<dbReference type="PANTHER" id="PTHR35275:SF1">
    <property type="entry name" value="OS07G0585900 PROTEIN"/>
    <property type="match status" value="1"/>
</dbReference>
<evidence type="ECO:0000256" key="1">
    <source>
        <dbReference type="SAM" id="MobiDB-lite"/>
    </source>
</evidence>
<name>A0A9R1VA98_LACSA</name>
<sequence>MAFICGSGGNREDDFDLVCPASSTTQRKTTRRHSFCSRSNKDNKNPYASRGLDKFEALLADLDGKRQQIFTQKGSHDISLVRFVYSNSNDVKPIVVKIKDQRKQDKDQHHKLNGNAKTAESSPEHPVAAGSGKPSGGMVVQPAKPVADMCKKRISVGQLRLKFGQWWRPWYSLSLFVILILVFLVFFGRSSAILCTSLGWYMMPMINATSENPKRPKKIMKKEYSRKFSEKMTTSPRSVLNNEMMNNQPHRRSF</sequence>
<proteinExistence type="predicted"/>
<evidence type="ECO:0000256" key="2">
    <source>
        <dbReference type="SAM" id="Phobius"/>
    </source>
</evidence>
<keyword evidence="2" id="KW-1133">Transmembrane helix</keyword>
<evidence type="ECO:0000313" key="4">
    <source>
        <dbReference type="Proteomes" id="UP000235145"/>
    </source>
</evidence>
<feature type="region of interest" description="Disordered" evidence="1">
    <location>
        <begin position="30"/>
        <end position="49"/>
    </location>
</feature>
<dbReference type="EMBL" id="NBSK02000006">
    <property type="protein sequence ID" value="KAJ0201183.1"/>
    <property type="molecule type" value="Genomic_DNA"/>
</dbReference>
<gene>
    <name evidence="3" type="ORF">LSAT_V11C600339870</name>
</gene>
<comment type="caution">
    <text evidence="3">The sequence shown here is derived from an EMBL/GenBank/DDBJ whole genome shotgun (WGS) entry which is preliminary data.</text>
</comment>
<reference evidence="3 4" key="1">
    <citation type="journal article" date="2017" name="Nat. Commun.">
        <title>Genome assembly with in vitro proximity ligation data and whole-genome triplication in lettuce.</title>
        <authorList>
            <person name="Reyes-Chin-Wo S."/>
            <person name="Wang Z."/>
            <person name="Yang X."/>
            <person name="Kozik A."/>
            <person name="Arikit S."/>
            <person name="Song C."/>
            <person name="Xia L."/>
            <person name="Froenicke L."/>
            <person name="Lavelle D.O."/>
            <person name="Truco M.J."/>
            <person name="Xia R."/>
            <person name="Zhu S."/>
            <person name="Xu C."/>
            <person name="Xu H."/>
            <person name="Xu X."/>
            <person name="Cox K."/>
            <person name="Korf I."/>
            <person name="Meyers B.C."/>
            <person name="Michelmore R.W."/>
        </authorList>
    </citation>
    <scope>NUCLEOTIDE SEQUENCE [LARGE SCALE GENOMIC DNA]</scope>
    <source>
        <strain evidence="4">cv. Salinas</strain>
        <tissue evidence="3">Seedlings</tissue>
    </source>
</reference>